<dbReference type="NCBIfam" id="NF010799">
    <property type="entry name" value="PRK14203.1"/>
    <property type="match status" value="1"/>
</dbReference>
<evidence type="ECO:0000256" key="7">
    <source>
        <dbReference type="ARBA" id="ARBA00023065"/>
    </source>
</evidence>
<keyword evidence="12" id="KW-0479">Metal-binding</keyword>
<evidence type="ECO:0000256" key="12">
    <source>
        <dbReference type="HAMAP-Rule" id="MF_00454"/>
    </source>
</evidence>
<comment type="function">
    <text evidence="12">Fluoride-specific ion channel. Important for reducing fluoride concentration in the cell, thus reducing its toxicity.</text>
</comment>
<evidence type="ECO:0000256" key="11">
    <source>
        <dbReference type="ARBA" id="ARBA00035585"/>
    </source>
</evidence>
<keyword evidence="3" id="KW-0997">Cell inner membrane</keyword>
<feature type="transmembrane region" description="Helical" evidence="12">
    <location>
        <begin position="108"/>
        <end position="130"/>
    </location>
</feature>
<dbReference type="NCBIfam" id="TIGR00494">
    <property type="entry name" value="crcB"/>
    <property type="match status" value="1"/>
</dbReference>
<dbReference type="RefSeq" id="WP_353645968.1">
    <property type="nucleotide sequence ID" value="NZ_CP159253.1"/>
</dbReference>
<dbReference type="AlphaFoldDB" id="A0AAU8CXH0"/>
<feature type="transmembrane region" description="Helical" evidence="12">
    <location>
        <begin position="37"/>
        <end position="58"/>
    </location>
</feature>
<dbReference type="InterPro" id="IPR003691">
    <property type="entry name" value="FluC"/>
</dbReference>
<gene>
    <name evidence="12 13" type="primary">crcB</name>
    <name evidence="12" type="synonym">fluC</name>
    <name evidence="13" type="ORF">ABVK50_10030</name>
</gene>
<feature type="transmembrane region" description="Helical" evidence="12">
    <location>
        <begin position="70"/>
        <end position="96"/>
    </location>
</feature>
<evidence type="ECO:0000256" key="2">
    <source>
        <dbReference type="ARBA" id="ARBA00022475"/>
    </source>
</evidence>
<keyword evidence="12" id="KW-0813">Transport</keyword>
<reference evidence="13" key="1">
    <citation type="submission" date="2024-06" db="EMBL/GenBank/DDBJ databases">
        <title>Mesorhizobium karijinii sp. nov., a symbiont of the iconic Swainsona formosa from arid Australia.</title>
        <authorList>
            <person name="Hill Y.J."/>
            <person name="Watkin E.L.J."/>
            <person name="O'Hara G.W."/>
            <person name="Terpolilli J."/>
            <person name="Tye M.L."/>
            <person name="Kohlmeier M.G."/>
        </authorList>
    </citation>
    <scope>NUCLEOTIDE SEQUENCE</scope>
    <source>
        <strain evidence="13">WSM2240</strain>
    </source>
</reference>
<dbReference type="PANTHER" id="PTHR28259">
    <property type="entry name" value="FLUORIDE EXPORT PROTEIN 1-RELATED"/>
    <property type="match status" value="1"/>
</dbReference>
<comment type="activity regulation">
    <text evidence="12">Na(+) is not transported, but it plays an essential structural role and its presence is essential for fluoride channel function.</text>
</comment>
<evidence type="ECO:0000313" key="13">
    <source>
        <dbReference type="EMBL" id="XCG51588.1"/>
    </source>
</evidence>
<dbReference type="PANTHER" id="PTHR28259:SF1">
    <property type="entry name" value="FLUORIDE EXPORT PROTEIN 1-RELATED"/>
    <property type="match status" value="1"/>
</dbReference>
<evidence type="ECO:0000256" key="4">
    <source>
        <dbReference type="ARBA" id="ARBA00022692"/>
    </source>
</evidence>
<keyword evidence="5 12" id="KW-1133">Transmembrane helix</keyword>
<feature type="binding site" evidence="12">
    <location>
        <position position="80"/>
    </location>
    <ligand>
        <name>Na(+)</name>
        <dbReference type="ChEBI" id="CHEBI:29101"/>
        <note>structural</note>
    </ligand>
</feature>
<feature type="transmembrane region" description="Helical" evidence="12">
    <location>
        <begin position="6"/>
        <end position="25"/>
    </location>
</feature>
<dbReference type="HAMAP" id="MF_00454">
    <property type="entry name" value="FluC"/>
    <property type="match status" value="1"/>
</dbReference>
<evidence type="ECO:0000256" key="5">
    <source>
        <dbReference type="ARBA" id="ARBA00022989"/>
    </source>
</evidence>
<dbReference type="GO" id="GO:0140114">
    <property type="term" value="P:cellular detoxification of fluoride"/>
    <property type="evidence" value="ECO:0007669"/>
    <property type="project" value="UniProtKB-UniRule"/>
</dbReference>
<evidence type="ECO:0000256" key="6">
    <source>
        <dbReference type="ARBA" id="ARBA00023053"/>
    </source>
</evidence>
<evidence type="ECO:0000256" key="9">
    <source>
        <dbReference type="ARBA" id="ARBA00023303"/>
    </source>
</evidence>
<evidence type="ECO:0000256" key="8">
    <source>
        <dbReference type="ARBA" id="ARBA00023136"/>
    </source>
</evidence>
<keyword evidence="9 12" id="KW-0407">Ion channel</keyword>
<organism evidence="13">
    <name type="scientific">Mesorhizobium sp. WSM2240</name>
    <dbReference type="NCBI Taxonomy" id="3228851"/>
    <lineage>
        <taxon>Bacteria</taxon>
        <taxon>Pseudomonadati</taxon>
        <taxon>Pseudomonadota</taxon>
        <taxon>Alphaproteobacteria</taxon>
        <taxon>Hyphomicrobiales</taxon>
        <taxon>Phyllobacteriaceae</taxon>
        <taxon>Mesorhizobium</taxon>
    </lineage>
</organism>
<evidence type="ECO:0000256" key="1">
    <source>
        <dbReference type="ARBA" id="ARBA00004651"/>
    </source>
</evidence>
<feature type="binding site" evidence="12">
    <location>
        <position position="83"/>
    </location>
    <ligand>
        <name>Na(+)</name>
        <dbReference type="ChEBI" id="CHEBI:29101"/>
        <note>structural</note>
    </ligand>
</feature>
<sequence length="135" mass="13899">MQELLGTLMWVALGSAFGGMARFFLSGFVGRRIGETFPWGTTVVNVTGAFAIGLFAAAADGKLLFDTPAAWTFVITGFLGSYTTVSSFSLQTLTLARDGDWLQAGGNVLLSVVLCLCAVAAGFAIGASTFGGGIL</sequence>
<protein>
    <recommendedName>
        <fullName evidence="12">Fluoride-specific ion channel FluC</fullName>
    </recommendedName>
</protein>
<comment type="similarity">
    <text evidence="10 12">Belongs to the fluoride channel Fluc/FEX (TC 1.A.43) family.</text>
</comment>
<accession>A0AAU8CXH0</accession>
<keyword evidence="2 12" id="KW-1003">Cell membrane</keyword>
<keyword evidence="4 12" id="KW-0812">Transmembrane</keyword>
<evidence type="ECO:0000256" key="10">
    <source>
        <dbReference type="ARBA" id="ARBA00035120"/>
    </source>
</evidence>
<keyword evidence="7 12" id="KW-0406">Ion transport</keyword>
<dbReference type="Pfam" id="PF02537">
    <property type="entry name" value="CRCB"/>
    <property type="match status" value="1"/>
</dbReference>
<dbReference type="GO" id="GO:0062054">
    <property type="term" value="F:fluoride channel activity"/>
    <property type="evidence" value="ECO:0007669"/>
    <property type="project" value="UniProtKB-UniRule"/>
</dbReference>
<dbReference type="GO" id="GO:0005886">
    <property type="term" value="C:plasma membrane"/>
    <property type="evidence" value="ECO:0007669"/>
    <property type="project" value="UniProtKB-SubCell"/>
</dbReference>
<keyword evidence="8 12" id="KW-0472">Membrane</keyword>
<dbReference type="EMBL" id="CP159253">
    <property type="protein sequence ID" value="XCG51588.1"/>
    <property type="molecule type" value="Genomic_DNA"/>
</dbReference>
<name>A0AAU8CXH0_9HYPH</name>
<evidence type="ECO:0000256" key="3">
    <source>
        <dbReference type="ARBA" id="ARBA00022519"/>
    </source>
</evidence>
<comment type="catalytic activity">
    <reaction evidence="11">
        <text>fluoride(in) = fluoride(out)</text>
        <dbReference type="Rhea" id="RHEA:76159"/>
        <dbReference type="ChEBI" id="CHEBI:17051"/>
    </reaction>
    <physiologicalReaction direction="left-to-right" evidence="11">
        <dbReference type="Rhea" id="RHEA:76160"/>
    </physiologicalReaction>
</comment>
<proteinExistence type="inferred from homology"/>
<keyword evidence="6 12" id="KW-0915">Sodium</keyword>
<dbReference type="GO" id="GO:0046872">
    <property type="term" value="F:metal ion binding"/>
    <property type="evidence" value="ECO:0007669"/>
    <property type="project" value="UniProtKB-KW"/>
</dbReference>
<comment type="subcellular location">
    <subcellularLocation>
        <location evidence="1 12">Cell membrane</location>
        <topology evidence="1 12">Multi-pass membrane protein</topology>
    </subcellularLocation>
</comment>